<keyword evidence="1" id="KW-1015">Disulfide bond</keyword>
<dbReference type="AlphaFoldDB" id="A0A3P9GZJ0"/>
<dbReference type="Pfam" id="PF00059">
    <property type="entry name" value="Lectin_C"/>
    <property type="match status" value="3"/>
</dbReference>
<accession>A0A3P9GZJ0</accession>
<evidence type="ECO:0000313" key="5">
    <source>
        <dbReference type="Proteomes" id="UP000265200"/>
    </source>
</evidence>
<evidence type="ECO:0000256" key="2">
    <source>
        <dbReference type="SAM" id="MobiDB-lite"/>
    </source>
</evidence>
<feature type="domain" description="C-type lectin" evidence="3">
    <location>
        <begin position="349"/>
        <end position="467"/>
    </location>
</feature>
<dbReference type="InterPro" id="IPR016187">
    <property type="entry name" value="CTDL_fold"/>
</dbReference>
<name>A0A3P9GZJ0_ORYLA</name>
<reference evidence="4 5" key="2">
    <citation type="submission" date="2017-04" db="EMBL/GenBank/DDBJ databases">
        <title>CpG methylation of centromeres and impact of large insertions on vertebrate speciation.</title>
        <authorList>
            <person name="Ichikawa K."/>
            <person name="Yoshimura J."/>
            <person name="Morishita S."/>
        </authorList>
    </citation>
    <scope>NUCLEOTIDE SEQUENCE</scope>
    <source>
        <strain evidence="4 5">HSOK</strain>
    </source>
</reference>
<dbReference type="SUPFAM" id="SSF56436">
    <property type="entry name" value="C-type lectin-like"/>
    <property type="match status" value="3"/>
</dbReference>
<protein>
    <submittedName>
        <fullName evidence="4">Si:dkey-83f18.10</fullName>
    </submittedName>
</protein>
<feature type="region of interest" description="Disordered" evidence="2">
    <location>
        <begin position="258"/>
        <end position="288"/>
    </location>
</feature>
<reference evidence="4" key="4">
    <citation type="submission" date="2025-09" db="UniProtKB">
        <authorList>
            <consortium name="Ensembl"/>
        </authorList>
    </citation>
    <scope>IDENTIFICATION</scope>
    <source>
        <strain evidence="4">HSOK</strain>
    </source>
</reference>
<reference evidence="4" key="3">
    <citation type="submission" date="2025-08" db="UniProtKB">
        <authorList>
            <consortium name="Ensembl"/>
        </authorList>
    </citation>
    <scope>IDENTIFICATION</scope>
    <source>
        <strain evidence="4">HSOK</strain>
    </source>
</reference>
<dbReference type="InterPro" id="IPR016186">
    <property type="entry name" value="C-type_lectin-like/link_sf"/>
</dbReference>
<sequence length="471" mass="53044">MNEKRNCMISRTSALPLIFISVFFHFALGSLEFHFIDQSKSYSEAKTYCRQRYTDLATVESLADMNTLLDLFLTTGDTAWIGLEIGNQFNWHWSRADENTDYFNWEKEETQTLNSEKCAAMSQNGSWLVSDCGDEKSFICHANSNASSNMFIAEAKSWRQAQSHCRSLSSDLVSIHSAEENAADSLLSRSQTVWIGLFGDPWKWSSGSNSSFRLWKPNQPNYVNSQQCVVTELKDGGKWNNRNCNAKFSFICQKELGSTPASTRPQTTQSKSTSQQLSTNLTTPQQNSPQFATKTFYYEKSSTVHLDITNVTASTPQHSVTASPTGMGPLSQTTMQSDTVTSQMNSSFMNSEKLILIKKNLTWIEALTYCQKHHVDLVLIDSKDTQDKVAAKVKNATSQYVWLGLCYSCTFKFWFWIGTTPSCYQNWMPGQGPEMVYECGTRGAVEATGRQQWTGLAETEEMNFICSENVG</sequence>
<dbReference type="Gene3D" id="3.10.100.10">
    <property type="entry name" value="Mannose-Binding Protein A, subunit A"/>
    <property type="match status" value="3"/>
</dbReference>
<dbReference type="InterPro" id="IPR001304">
    <property type="entry name" value="C-type_lectin-like"/>
</dbReference>
<reference key="1">
    <citation type="journal article" date="2007" name="Nature">
        <title>The medaka draft genome and insights into vertebrate genome evolution.</title>
        <authorList>
            <person name="Kasahara M."/>
            <person name="Naruse K."/>
            <person name="Sasaki S."/>
            <person name="Nakatani Y."/>
            <person name="Qu W."/>
            <person name="Ahsan B."/>
            <person name="Yamada T."/>
            <person name="Nagayasu Y."/>
            <person name="Doi K."/>
            <person name="Kasai Y."/>
            <person name="Jindo T."/>
            <person name="Kobayashi D."/>
            <person name="Shimada A."/>
            <person name="Toyoda A."/>
            <person name="Kuroki Y."/>
            <person name="Fujiyama A."/>
            <person name="Sasaki T."/>
            <person name="Shimizu A."/>
            <person name="Asakawa S."/>
            <person name="Shimizu N."/>
            <person name="Hashimoto S."/>
            <person name="Yang J."/>
            <person name="Lee Y."/>
            <person name="Matsushima K."/>
            <person name="Sugano S."/>
            <person name="Sakaizumi M."/>
            <person name="Narita T."/>
            <person name="Ohishi K."/>
            <person name="Haga S."/>
            <person name="Ohta F."/>
            <person name="Nomoto H."/>
            <person name="Nogata K."/>
            <person name="Morishita T."/>
            <person name="Endo T."/>
            <person name="Shin-I T."/>
            <person name="Takeda H."/>
            <person name="Morishita S."/>
            <person name="Kohara Y."/>
        </authorList>
    </citation>
    <scope>NUCLEOTIDE SEQUENCE [LARGE SCALE GENOMIC DNA]</scope>
    <source>
        <strain>Hd-rR</strain>
    </source>
</reference>
<dbReference type="Ensembl" id="ENSORLT00015013491.1">
    <property type="protein sequence ID" value="ENSORLP00015000935.1"/>
    <property type="gene ID" value="ENSORLG00015001529.1"/>
</dbReference>
<evidence type="ECO:0000259" key="3">
    <source>
        <dbReference type="PROSITE" id="PS50041"/>
    </source>
</evidence>
<dbReference type="PROSITE" id="PS50041">
    <property type="entry name" value="C_TYPE_LECTIN_2"/>
    <property type="match status" value="3"/>
</dbReference>
<evidence type="ECO:0000256" key="1">
    <source>
        <dbReference type="ARBA" id="ARBA00023157"/>
    </source>
</evidence>
<dbReference type="PANTHER" id="PTHR45784">
    <property type="entry name" value="C-TYPE LECTIN DOMAIN FAMILY 20 MEMBER A-RELATED"/>
    <property type="match status" value="1"/>
</dbReference>
<dbReference type="InterPro" id="IPR018378">
    <property type="entry name" value="C-type_lectin_CS"/>
</dbReference>
<feature type="compositionally biased region" description="Low complexity" evidence="2">
    <location>
        <begin position="262"/>
        <end position="287"/>
    </location>
</feature>
<dbReference type="Proteomes" id="UP000265200">
    <property type="component" value="Chromosome 16"/>
</dbReference>
<evidence type="ECO:0000313" key="4">
    <source>
        <dbReference type="Ensembl" id="ENSORLP00015000935.1"/>
    </source>
</evidence>
<dbReference type="PROSITE" id="PS00615">
    <property type="entry name" value="C_TYPE_LECTIN_1"/>
    <property type="match status" value="1"/>
</dbReference>
<organism evidence="4 5">
    <name type="scientific">Oryzias latipes</name>
    <name type="common">Japanese rice fish</name>
    <name type="synonym">Japanese killifish</name>
    <dbReference type="NCBI Taxonomy" id="8090"/>
    <lineage>
        <taxon>Eukaryota</taxon>
        <taxon>Metazoa</taxon>
        <taxon>Chordata</taxon>
        <taxon>Craniata</taxon>
        <taxon>Vertebrata</taxon>
        <taxon>Euteleostomi</taxon>
        <taxon>Actinopterygii</taxon>
        <taxon>Neopterygii</taxon>
        <taxon>Teleostei</taxon>
        <taxon>Neoteleostei</taxon>
        <taxon>Acanthomorphata</taxon>
        <taxon>Ovalentaria</taxon>
        <taxon>Atherinomorphae</taxon>
        <taxon>Beloniformes</taxon>
        <taxon>Adrianichthyidae</taxon>
        <taxon>Oryziinae</taxon>
        <taxon>Oryzias</taxon>
    </lineage>
</organism>
<feature type="domain" description="C-type lectin" evidence="3">
    <location>
        <begin position="28"/>
        <end position="141"/>
    </location>
</feature>
<feature type="domain" description="C-type lectin" evidence="3">
    <location>
        <begin position="151"/>
        <end position="253"/>
    </location>
</feature>
<dbReference type="CDD" id="cd00037">
    <property type="entry name" value="CLECT"/>
    <property type="match status" value="2"/>
</dbReference>
<dbReference type="SMART" id="SM00034">
    <property type="entry name" value="CLECT"/>
    <property type="match status" value="3"/>
</dbReference>
<dbReference type="PANTHER" id="PTHR45784:SF3">
    <property type="entry name" value="C-TYPE LECTIN DOMAIN FAMILY 4 MEMBER K-LIKE-RELATED"/>
    <property type="match status" value="1"/>
</dbReference>
<proteinExistence type="predicted"/>